<dbReference type="OrthoDB" id="9814826at2"/>
<dbReference type="InterPro" id="IPR036388">
    <property type="entry name" value="WH-like_DNA-bd_sf"/>
</dbReference>
<comment type="caution">
    <text evidence="2">The sequence shown here is derived from an EMBL/GenBank/DDBJ whole genome shotgun (WGS) entry which is preliminary data.</text>
</comment>
<reference evidence="2 3" key="1">
    <citation type="submission" date="2018-01" db="EMBL/GenBank/DDBJ databases">
        <title>Draft genome sequence of Paucibacter aquatile CR182 isolated from freshwater of the Nakdong River.</title>
        <authorList>
            <person name="Choi A."/>
            <person name="Chung E.J."/>
        </authorList>
    </citation>
    <scope>NUCLEOTIDE SEQUENCE [LARGE SCALE GENOMIC DNA]</scope>
    <source>
        <strain evidence="2 3">CR182</strain>
    </source>
</reference>
<dbReference type="AlphaFoldDB" id="A0A2N8L3F9"/>
<dbReference type="PANTHER" id="PTHR33169">
    <property type="entry name" value="PADR-FAMILY TRANSCRIPTIONAL REGULATOR"/>
    <property type="match status" value="1"/>
</dbReference>
<dbReference type="Proteomes" id="UP000235916">
    <property type="component" value="Unassembled WGS sequence"/>
</dbReference>
<dbReference type="Pfam" id="PF03551">
    <property type="entry name" value="PadR"/>
    <property type="match status" value="1"/>
</dbReference>
<dbReference type="InterPro" id="IPR005149">
    <property type="entry name" value="Tscrpt_reg_PadR_N"/>
</dbReference>
<dbReference type="InterPro" id="IPR036390">
    <property type="entry name" value="WH_DNA-bd_sf"/>
</dbReference>
<dbReference type="EMBL" id="POSP01000001">
    <property type="protein sequence ID" value="PND40243.1"/>
    <property type="molecule type" value="Genomic_DNA"/>
</dbReference>
<protein>
    <submittedName>
        <fullName evidence="2">PadR family transcriptional regulator</fullName>
    </submittedName>
</protein>
<sequence length="117" mass="12858">MTRTRAPSQQALAVLLVLADAGEEWRHGYDIATQADIKSGTLYPLLMRLEAQGQLEAVWQESPTPGRPPRHAYRLTEAGRAWLAGMGDALDHARARRRAAELQTGWAVAPRSSTKPS</sequence>
<feature type="domain" description="Transcription regulator PadR N-terminal" evidence="1">
    <location>
        <begin position="18"/>
        <end position="83"/>
    </location>
</feature>
<proteinExistence type="predicted"/>
<dbReference type="RefSeq" id="WP_102766377.1">
    <property type="nucleotide sequence ID" value="NZ_POSP01000001.1"/>
</dbReference>
<dbReference type="SUPFAM" id="SSF46785">
    <property type="entry name" value="Winged helix' DNA-binding domain"/>
    <property type="match status" value="1"/>
</dbReference>
<evidence type="ECO:0000313" key="2">
    <source>
        <dbReference type="EMBL" id="PND40243.1"/>
    </source>
</evidence>
<dbReference type="PANTHER" id="PTHR33169:SF14">
    <property type="entry name" value="TRANSCRIPTIONAL REGULATOR RV3488"/>
    <property type="match status" value="1"/>
</dbReference>
<dbReference type="InterPro" id="IPR052509">
    <property type="entry name" value="Metal_resp_DNA-bind_regulator"/>
</dbReference>
<organism evidence="2 3">
    <name type="scientific">Kinneretia aquatilis</name>
    <dbReference type="NCBI Taxonomy" id="2070761"/>
    <lineage>
        <taxon>Bacteria</taxon>
        <taxon>Pseudomonadati</taxon>
        <taxon>Pseudomonadota</taxon>
        <taxon>Betaproteobacteria</taxon>
        <taxon>Burkholderiales</taxon>
        <taxon>Sphaerotilaceae</taxon>
        <taxon>Roseateles</taxon>
    </lineage>
</organism>
<accession>A0A2N8L3F9</accession>
<name>A0A2N8L3F9_9BURK</name>
<gene>
    <name evidence="2" type="ORF">C1O66_02345</name>
</gene>
<keyword evidence="3" id="KW-1185">Reference proteome</keyword>
<evidence type="ECO:0000259" key="1">
    <source>
        <dbReference type="Pfam" id="PF03551"/>
    </source>
</evidence>
<evidence type="ECO:0000313" key="3">
    <source>
        <dbReference type="Proteomes" id="UP000235916"/>
    </source>
</evidence>
<dbReference type="Gene3D" id="1.10.10.10">
    <property type="entry name" value="Winged helix-like DNA-binding domain superfamily/Winged helix DNA-binding domain"/>
    <property type="match status" value="1"/>
</dbReference>